<feature type="short sequence motif" description="GXSXG" evidence="4">
    <location>
        <begin position="197"/>
        <end position="201"/>
    </location>
</feature>
<accession>A0A9D9IJU0</accession>
<dbReference type="GO" id="GO:0016042">
    <property type="term" value="P:lipid catabolic process"/>
    <property type="evidence" value="ECO:0007669"/>
    <property type="project" value="UniProtKB-UniRule"/>
</dbReference>
<feature type="domain" description="PNPLA" evidence="5">
    <location>
        <begin position="166"/>
        <end position="330"/>
    </location>
</feature>
<dbReference type="PANTHER" id="PTHR14226:SF29">
    <property type="entry name" value="NEUROPATHY TARGET ESTERASE SWS"/>
    <property type="match status" value="1"/>
</dbReference>
<reference evidence="6" key="1">
    <citation type="submission" date="2020-10" db="EMBL/GenBank/DDBJ databases">
        <authorList>
            <person name="Gilroy R."/>
        </authorList>
    </citation>
    <scope>NUCLEOTIDE SEQUENCE</scope>
    <source>
        <strain evidence="6">B1-8020</strain>
    </source>
</reference>
<evidence type="ECO:0000256" key="3">
    <source>
        <dbReference type="ARBA" id="ARBA00023098"/>
    </source>
</evidence>
<dbReference type="InterPro" id="IPR016035">
    <property type="entry name" value="Acyl_Trfase/lysoPLipase"/>
</dbReference>
<keyword evidence="1 4" id="KW-0378">Hydrolase</keyword>
<dbReference type="GO" id="GO:0016790">
    <property type="term" value="F:thiolester hydrolase activity"/>
    <property type="evidence" value="ECO:0007669"/>
    <property type="project" value="UniProtKB-ARBA"/>
</dbReference>
<dbReference type="Pfam" id="PF01734">
    <property type="entry name" value="Patatin"/>
    <property type="match status" value="1"/>
</dbReference>
<dbReference type="InterPro" id="IPR029069">
    <property type="entry name" value="HotDog_dom_sf"/>
</dbReference>
<dbReference type="SUPFAM" id="SSF54637">
    <property type="entry name" value="Thioesterase/thiol ester dehydrase-isomerase"/>
    <property type="match status" value="1"/>
</dbReference>
<dbReference type="InterPro" id="IPR002641">
    <property type="entry name" value="PNPLA_dom"/>
</dbReference>
<evidence type="ECO:0000256" key="2">
    <source>
        <dbReference type="ARBA" id="ARBA00022963"/>
    </source>
</evidence>
<dbReference type="InterPro" id="IPR050301">
    <property type="entry name" value="NTE"/>
</dbReference>
<dbReference type="Gene3D" id="3.10.129.10">
    <property type="entry name" value="Hotdog Thioesterase"/>
    <property type="match status" value="1"/>
</dbReference>
<dbReference type="SUPFAM" id="SSF52151">
    <property type="entry name" value="FabD/lysophospholipase-like"/>
    <property type="match status" value="1"/>
</dbReference>
<dbReference type="EMBL" id="JADIMA010000070">
    <property type="protein sequence ID" value="MBO8473421.1"/>
    <property type="molecule type" value="Genomic_DNA"/>
</dbReference>
<protein>
    <submittedName>
        <fullName evidence="6">Patatin-like phospholipase family protein</fullName>
    </submittedName>
</protein>
<keyword evidence="2 4" id="KW-0442">Lipid degradation</keyword>
<evidence type="ECO:0000313" key="6">
    <source>
        <dbReference type="EMBL" id="MBO8473421.1"/>
    </source>
</evidence>
<dbReference type="CDD" id="cd07205">
    <property type="entry name" value="Pat_PNPLA6_PNPLA7_NTE1_like"/>
    <property type="match status" value="1"/>
</dbReference>
<dbReference type="AlphaFoldDB" id="A0A9D9IJU0"/>
<feature type="short sequence motif" description="DGA/G" evidence="4">
    <location>
        <begin position="317"/>
        <end position="319"/>
    </location>
</feature>
<gene>
    <name evidence="6" type="ORF">IAB81_07315</name>
</gene>
<dbReference type="PANTHER" id="PTHR14226">
    <property type="entry name" value="NEUROPATHY TARGET ESTERASE/SWISS CHEESE D.MELANOGASTER"/>
    <property type="match status" value="1"/>
</dbReference>
<dbReference type="InterPro" id="IPR006683">
    <property type="entry name" value="Thioestr_dom"/>
</dbReference>
<evidence type="ECO:0000313" key="7">
    <source>
        <dbReference type="Proteomes" id="UP000823604"/>
    </source>
</evidence>
<name>A0A9D9IJU0_9BACT</name>
<evidence type="ECO:0000256" key="4">
    <source>
        <dbReference type="PROSITE-ProRule" id="PRU01161"/>
    </source>
</evidence>
<feature type="active site" description="Nucleophile" evidence="4">
    <location>
        <position position="199"/>
    </location>
</feature>
<sequence length="426" mass="47777">MDKIMNPWRNVEGYLCFGCSPDNQSGLKMEFYEDGDEIVSIWQPRPEFQGWLDTLHGGIQAVLLDEICAWLVTRKLQTTGVTSKMETRYRHPVKTNEGTIEIRASLREMKRNIAIIEARLYDHGGKLCTEAVCSYFTYPQDEVKENMFFLGCETEKNRKKKHKTGIVLSGGGAKGYAHIGALMALEEHGIEPTAVAGTSMGAIIGIFYAAGYHGKEIYDIVVKEKFDSLFTVITPVIGISRLGISSHKNVYEVFRKYMPDDDFDLLKKPLSVCATNLITGEGRYFSSGKHLHDAVIASSSIPGVFEAVKIEDGTYVDGGLIDNLPAKTIRESCEYLIGIDVNPSSPEPPKLENKADLITQTLHTIVHNSALEGRRLCDFLVEPRISDKYNEFSFKEFKEICNIGHDTMAEFLDNHPEAVEKLRNIF</sequence>
<dbReference type="PROSITE" id="PS51635">
    <property type="entry name" value="PNPLA"/>
    <property type="match status" value="1"/>
</dbReference>
<keyword evidence="3 4" id="KW-0443">Lipid metabolism</keyword>
<organism evidence="6 7">
    <name type="scientific">Candidatus Merdivivens pullicola</name>
    <dbReference type="NCBI Taxonomy" id="2840872"/>
    <lineage>
        <taxon>Bacteria</taxon>
        <taxon>Pseudomonadati</taxon>
        <taxon>Bacteroidota</taxon>
        <taxon>Bacteroidia</taxon>
        <taxon>Bacteroidales</taxon>
        <taxon>Muribaculaceae</taxon>
        <taxon>Muribaculaceae incertae sedis</taxon>
        <taxon>Candidatus Merdivivens</taxon>
    </lineage>
</organism>
<reference evidence="6" key="2">
    <citation type="journal article" date="2021" name="PeerJ">
        <title>Extensive microbial diversity within the chicken gut microbiome revealed by metagenomics and culture.</title>
        <authorList>
            <person name="Gilroy R."/>
            <person name="Ravi A."/>
            <person name="Getino M."/>
            <person name="Pursley I."/>
            <person name="Horton D.L."/>
            <person name="Alikhan N.F."/>
            <person name="Baker D."/>
            <person name="Gharbi K."/>
            <person name="Hall N."/>
            <person name="Watson M."/>
            <person name="Adriaenssens E.M."/>
            <person name="Foster-Nyarko E."/>
            <person name="Jarju S."/>
            <person name="Secka A."/>
            <person name="Antonio M."/>
            <person name="Oren A."/>
            <person name="Chaudhuri R.R."/>
            <person name="La Ragione R."/>
            <person name="Hildebrand F."/>
            <person name="Pallen M.J."/>
        </authorList>
    </citation>
    <scope>NUCLEOTIDE SEQUENCE</scope>
    <source>
        <strain evidence="6">B1-8020</strain>
    </source>
</reference>
<dbReference type="Proteomes" id="UP000823604">
    <property type="component" value="Unassembled WGS sequence"/>
</dbReference>
<feature type="active site" description="Proton acceptor" evidence="4">
    <location>
        <position position="317"/>
    </location>
</feature>
<dbReference type="Gene3D" id="3.40.1090.10">
    <property type="entry name" value="Cytosolic phospholipase A2 catalytic domain"/>
    <property type="match status" value="2"/>
</dbReference>
<dbReference type="CDD" id="cd03443">
    <property type="entry name" value="PaaI_thioesterase"/>
    <property type="match status" value="1"/>
</dbReference>
<evidence type="ECO:0000259" key="5">
    <source>
        <dbReference type="PROSITE" id="PS51635"/>
    </source>
</evidence>
<comment type="caution">
    <text evidence="6">The sequence shown here is derived from an EMBL/GenBank/DDBJ whole genome shotgun (WGS) entry which is preliminary data.</text>
</comment>
<proteinExistence type="predicted"/>
<evidence type="ECO:0000256" key="1">
    <source>
        <dbReference type="ARBA" id="ARBA00022801"/>
    </source>
</evidence>
<dbReference type="Pfam" id="PF03061">
    <property type="entry name" value="4HBT"/>
    <property type="match status" value="1"/>
</dbReference>
<feature type="short sequence motif" description="GXGXXG" evidence="4">
    <location>
        <begin position="170"/>
        <end position="175"/>
    </location>
</feature>